<name>A0A143PGD5_LUTPR</name>
<comment type="catalytic activity">
    <reaction evidence="2 6">
        <text>glutathione + H2O = L-cysteinylglycine + L-glutamate</text>
        <dbReference type="Rhea" id="RHEA:28807"/>
        <dbReference type="ChEBI" id="CHEBI:15377"/>
        <dbReference type="ChEBI" id="CHEBI:29985"/>
        <dbReference type="ChEBI" id="CHEBI:57925"/>
        <dbReference type="ChEBI" id="CHEBI:61694"/>
        <dbReference type="EC" id="3.4.19.13"/>
    </reaction>
</comment>
<reference evidence="7 8" key="1">
    <citation type="journal article" date="2016" name="Genome Announc.">
        <title>First Complete Genome Sequence of a Subdivision 6 Acidobacterium Strain.</title>
        <authorList>
            <person name="Huang S."/>
            <person name="Vieira S."/>
            <person name="Bunk B."/>
            <person name="Riedel T."/>
            <person name="Sproer C."/>
            <person name="Overmann J."/>
        </authorList>
    </citation>
    <scope>NUCLEOTIDE SEQUENCE [LARGE SCALE GENOMIC DNA]</scope>
    <source>
        <strain evidence="8">DSM 100886 HEG_-6_39</strain>
    </source>
</reference>
<dbReference type="GO" id="GO:0006750">
    <property type="term" value="P:glutathione biosynthetic process"/>
    <property type="evidence" value="ECO:0007669"/>
    <property type="project" value="UniProtKB-KW"/>
</dbReference>
<evidence type="ECO:0000313" key="7">
    <source>
        <dbReference type="EMBL" id="AMY07313.1"/>
    </source>
</evidence>
<dbReference type="InterPro" id="IPR052896">
    <property type="entry name" value="GGT-like_enzyme"/>
</dbReference>
<dbReference type="InterPro" id="IPR043138">
    <property type="entry name" value="GGT_lsub"/>
</dbReference>
<sequence>MTVRSISTTAIGLLVTAILGTAVVAQDRLSGRGFASRSEVIARNGMVATSHPFATQIALDVLKEGGNAVDAAIAANAFLGLGDPGNSGIGGDLFAVVWDAKTKQLYGLNASGRSARAMTLAELKRRGLTQIPANGPLAVSVPGCVDGWFALHGRFGSKPMARLLAPTIAYARDGFPVAPDISDDSNLRLSQRLPATPPGSFVNLRSLYMSGGTFPKKGEIFQNPGLASTLEAIATRGRDEFYKGPIAAKIAAHIKAQGGFLSVEDFAAHTSDWVTPVSTMYRGYRIWELPPNTQGSAVLQMLNVLEGVDLSKAGFGSADHVHWFTEAKKLVFEDLANAYAEPQSMRVPVDQLLSKEYAATRRALVKPDRAGVYHSGFPVDSHTVYLTTADKDGNMVSLIQSNSLSFGSLEVVEGLGFALHNRGMWFELTEGHPNSYAPGKRPFHTIIPGFVTKDDQPFMSFGLMGGDMQPQGHVQILLNLFEFGMNLQEAGDAPRIYHVGSFPRTGHVNDVGELNLEAGYPAETIRESMRRGHKVGNAYGMYGGYQAIMRKDGVYYGASESRKDGYAAGY</sequence>
<dbReference type="UniPathway" id="UPA00204"/>
<feature type="active site" description="Nucleophile" evidence="4">
    <location>
        <position position="383"/>
    </location>
</feature>
<comment type="similarity">
    <text evidence="6">Belongs to the gamma-glutamyltransferase family.</text>
</comment>
<dbReference type="AlphaFoldDB" id="A0A143PGD5"/>
<keyword evidence="6 7" id="KW-0012">Acyltransferase</keyword>
<evidence type="ECO:0000313" key="8">
    <source>
        <dbReference type="Proteomes" id="UP000076079"/>
    </source>
</evidence>
<dbReference type="RefSeq" id="WP_110169278.1">
    <property type="nucleotide sequence ID" value="NZ_CP015136.1"/>
</dbReference>
<dbReference type="EC" id="3.4.19.13" evidence="6"/>
<comment type="PTM">
    <text evidence="6">Cleaved by autocatalysis into a large and a small subunit.</text>
</comment>
<accession>A0A143PGD5</accession>
<dbReference type="Gene3D" id="1.10.246.130">
    <property type="match status" value="1"/>
</dbReference>
<dbReference type="PANTHER" id="PTHR43881:SF1">
    <property type="entry name" value="GAMMA-GLUTAMYLTRANSPEPTIDASE (AFU_ORTHOLOGUE AFUA_4G13580)"/>
    <property type="match status" value="1"/>
</dbReference>
<dbReference type="InterPro" id="IPR043137">
    <property type="entry name" value="GGT_ssub_C"/>
</dbReference>
<keyword evidence="6" id="KW-0378">Hydrolase</keyword>
<dbReference type="OrthoDB" id="9781342at2"/>
<comment type="catalytic activity">
    <reaction evidence="3 6">
        <text>an N-terminal (5-L-glutamyl)-[peptide] + an alpha-amino acid = 5-L-glutamyl amino acid + an N-terminal L-alpha-aminoacyl-[peptide]</text>
        <dbReference type="Rhea" id="RHEA:23904"/>
        <dbReference type="Rhea" id="RHEA-COMP:9780"/>
        <dbReference type="Rhea" id="RHEA-COMP:9795"/>
        <dbReference type="ChEBI" id="CHEBI:77644"/>
        <dbReference type="ChEBI" id="CHEBI:78597"/>
        <dbReference type="ChEBI" id="CHEBI:78599"/>
        <dbReference type="ChEBI" id="CHEBI:78608"/>
        <dbReference type="EC" id="2.3.2.2"/>
    </reaction>
</comment>
<dbReference type="PATRIC" id="fig|1813736.3.peg.503"/>
<dbReference type="GO" id="GO:0103068">
    <property type="term" value="F:leukotriene C4 gamma-glutamyl transferase activity"/>
    <property type="evidence" value="ECO:0007669"/>
    <property type="project" value="UniProtKB-EC"/>
</dbReference>
<dbReference type="InterPro" id="IPR000101">
    <property type="entry name" value="GGT_peptidase"/>
</dbReference>
<feature type="binding site" evidence="5">
    <location>
        <position position="466"/>
    </location>
    <ligand>
        <name>L-glutamate</name>
        <dbReference type="ChEBI" id="CHEBI:29985"/>
    </ligand>
</feature>
<dbReference type="Pfam" id="PF01019">
    <property type="entry name" value="G_glu_transpept"/>
    <property type="match status" value="1"/>
</dbReference>
<gene>
    <name evidence="7" type="primary">ywrD_2</name>
    <name evidence="7" type="ORF">LuPra_00480</name>
</gene>
<comment type="subunit">
    <text evidence="6">This enzyme consists of two polypeptide chains, which are synthesized in precursor form from a single polypeptide.</text>
</comment>
<reference evidence="8" key="2">
    <citation type="submission" date="2016-04" db="EMBL/GenBank/DDBJ databases">
        <title>First Complete Genome Sequence of a Subdivision 6 Acidobacterium.</title>
        <authorList>
            <person name="Huang S."/>
            <person name="Vieira S."/>
            <person name="Bunk B."/>
            <person name="Riedel T."/>
            <person name="Sproeer C."/>
            <person name="Overmann J."/>
        </authorList>
    </citation>
    <scope>NUCLEOTIDE SEQUENCE [LARGE SCALE GENOMIC DNA]</scope>
    <source>
        <strain evidence="8">DSM 100886 HEG_-6_39</strain>
    </source>
</reference>
<dbReference type="PRINTS" id="PR01210">
    <property type="entry name" value="GGTRANSPTASE"/>
</dbReference>
<dbReference type="NCBIfam" id="TIGR00066">
    <property type="entry name" value="g_glut_trans"/>
    <property type="match status" value="1"/>
</dbReference>
<dbReference type="EMBL" id="CP015136">
    <property type="protein sequence ID" value="AMY07313.1"/>
    <property type="molecule type" value="Genomic_DNA"/>
</dbReference>
<evidence type="ECO:0000256" key="2">
    <source>
        <dbReference type="ARBA" id="ARBA00001089"/>
    </source>
</evidence>
<dbReference type="InterPro" id="IPR029055">
    <property type="entry name" value="Ntn_hydrolases_N"/>
</dbReference>
<protein>
    <recommendedName>
        <fullName evidence="6">Glutathione hydrolase proenzyme</fullName>
        <ecNumber evidence="6">2.3.2.2</ecNumber>
        <ecNumber evidence="6">3.4.19.13</ecNumber>
    </recommendedName>
    <component>
        <recommendedName>
            <fullName evidence="6">Glutathione hydrolase large chain</fullName>
        </recommendedName>
    </component>
    <component>
        <recommendedName>
            <fullName evidence="6">Glutathione hydrolase small chain</fullName>
        </recommendedName>
    </component>
</protein>
<keyword evidence="6" id="KW-0865">Zymogen</keyword>
<dbReference type="GO" id="GO:0036374">
    <property type="term" value="F:glutathione hydrolase activity"/>
    <property type="evidence" value="ECO:0007669"/>
    <property type="project" value="UniProtKB-UniRule"/>
</dbReference>
<dbReference type="EC" id="2.3.2.2" evidence="6"/>
<dbReference type="STRING" id="1855912.LuPra_00480"/>
<proteinExistence type="inferred from homology"/>
<dbReference type="Proteomes" id="UP000076079">
    <property type="component" value="Chromosome"/>
</dbReference>
<comment type="catalytic activity">
    <reaction evidence="1 6">
        <text>an S-substituted glutathione + H2O = an S-substituted L-cysteinylglycine + L-glutamate</text>
        <dbReference type="Rhea" id="RHEA:59468"/>
        <dbReference type="ChEBI" id="CHEBI:15377"/>
        <dbReference type="ChEBI" id="CHEBI:29985"/>
        <dbReference type="ChEBI" id="CHEBI:90779"/>
        <dbReference type="ChEBI" id="CHEBI:143103"/>
        <dbReference type="EC" id="3.4.19.13"/>
    </reaction>
</comment>
<keyword evidence="6 7" id="KW-0808">Transferase</keyword>
<evidence type="ECO:0000256" key="3">
    <source>
        <dbReference type="ARBA" id="ARBA00047417"/>
    </source>
</evidence>
<dbReference type="PANTHER" id="PTHR43881">
    <property type="entry name" value="GAMMA-GLUTAMYLTRANSPEPTIDASE (AFU_ORTHOLOGUE AFUA_4G13580)"/>
    <property type="match status" value="1"/>
</dbReference>
<comment type="pathway">
    <text evidence="6">Sulfur metabolism; glutathione metabolism.</text>
</comment>
<evidence type="ECO:0000256" key="5">
    <source>
        <dbReference type="PIRSR" id="PIRSR600101-2"/>
    </source>
</evidence>
<evidence type="ECO:0000256" key="6">
    <source>
        <dbReference type="RuleBase" id="RU368036"/>
    </source>
</evidence>
<evidence type="ECO:0000256" key="1">
    <source>
        <dbReference type="ARBA" id="ARBA00001049"/>
    </source>
</evidence>
<dbReference type="KEGG" id="abac:LuPra_00480"/>
<dbReference type="SUPFAM" id="SSF56235">
    <property type="entry name" value="N-terminal nucleophile aminohydrolases (Ntn hydrolases)"/>
    <property type="match status" value="1"/>
</dbReference>
<dbReference type="Gene3D" id="3.60.20.40">
    <property type="match status" value="1"/>
</dbReference>
<keyword evidence="6" id="KW-0317">Glutathione biosynthesis</keyword>
<organism evidence="7 8">
    <name type="scientific">Luteitalea pratensis</name>
    <dbReference type="NCBI Taxonomy" id="1855912"/>
    <lineage>
        <taxon>Bacteria</taxon>
        <taxon>Pseudomonadati</taxon>
        <taxon>Acidobacteriota</taxon>
        <taxon>Vicinamibacteria</taxon>
        <taxon>Vicinamibacterales</taxon>
        <taxon>Vicinamibacteraceae</taxon>
        <taxon>Luteitalea</taxon>
    </lineage>
</organism>
<evidence type="ECO:0000256" key="4">
    <source>
        <dbReference type="PIRSR" id="PIRSR600101-1"/>
    </source>
</evidence>
<dbReference type="GO" id="GO:0006751">
    <property type="term" value="P:glutathione catabolic process"/>
    <property type="evidence" value="ECO:0007669"/>
    <property type="project" value="UniProtKB-UniRule"/>
</dbReference>
<keyword evidence="8" id="KW-1185">Reference proteome</keyword>